<evidence type="ECO:0000256" key="5">
    <source>
        <dbReference type="SAM" id="Phobius"/>
    </source>
</evidence>
<dbReference type="PANTHER" id="PTHR10250">
    <property type="entry name" value="MICROSOMAL GLUTATHIONE S-TRANSFERASE"/>
    <property type="match status" value="1"/>
</dbReference>
<evidence type="ECO:0008006" key="7">
    <source>
        <dbReference type="Google" id="ProtNLM"/>
    </source>
</evidence>
<dbReference type="InterPro" id="IPR023352">
    <property type="entry name" value="MAPEG-like_dom_sf"/>
</dbReference>
<evidence type="ECO:0000256" key="3">
    <source>
        <dbReference type="ARBA" id="ARBA00022989"/>
    </source>
</evidence>
<feature type="transmembrane region" description="Helical" evidence="5">
    <location>
        <begin position="80"/>
        <end position="104"/>
    </location>
</feature>
<dbReference type="AlphaFoldDB" id="A0A7S3GLT2"/>
<dbReference type="GO" id="GO:0006691">
    <property type="term" value="P:leukotriene metabolic process"/>
    <property type="evidence" value="ECO:0007669"/>
    <property type="project" value="UniProtKB-ARBA"/>
</dbReference>
<comment type="subcellular location">
    <subcellularLocation>
        <location evidence="1">Membrane</location>
        <topology evidence="1">Multi-pass membrane protein</topology>
    </subcellularLocation>
</comment>
<evidence type="ECO:0000256" key="1">
    <source>
        <dbReference type="ARBA" id="ARBA00004141"/>
    </source>
</evidence>
<dbReference type="GO" id="GO:0004364">
    <property type="term" value="F:glutathione transferase activity"/>
    <property type="evidence" value="ECO:0007669"/>
    <property type="project" value="TreeGrafter"/>
</dbReference>
<organism evidence="6">
    <name type="scientific">Palpitomonas bilix</name>
    <dbReference type="NCBI Taxonomy" id="652834"/>
    <lineage>
        <taxon>Eukaryota</taxon>
        <taxon>Eukaryota incertae sedis</taxon>
    </lineage>
</organism>
<feature type="transmembrane region" description="Helical" evidence="5">
    <location>
        <begin position="21"/>
        <end position="42"/>
    </location>
</feature>
<reference evidence="6" key="1">
    <citation type="submission" date="2021-01" db="EMBL/GenBank/DDBJ databases">
        <authorList>
            <person name="Corre E."/>
            <person name="Pelletier E."/>
            <person name="Niang G."/>
            <person name="Scheremetjew M."/>
            <person name="Finn R."/>
            <person name="Kale V."/>
            <person name="Holt S."/>
            <person name="Cochrane G."/>
            <person name="Meng A."/>
            <person name="Brown T."/>
            <person name="Cohen L."/>
        </authorList>
    </citation>
    <scope>NUCLEOTIDE SEQUENCE</scope>
    <source>
        <strain evidence="6">NIES-2562</strain>
    </source>
</reference>
<dbReference type="EMBL" id="HBIB01049829">
    <property type="protein sequence ID" value="CAE0270550.1"/>
    <property type="molecule type" value="Transcribed_RNA"/>
</dbReference>
<accession>A0A7S3GLT2</accession>
<dbReference type="InterPro" id="IPR001129">
    <property type="entry name" value="Membr-assoc_MAPEG"/>
</dbReference>
<dbReference type="InterPro" id="IPR050997">
    <property type="entry name" value="MAPEG"/>
</dbReference>
<keyword evidence="4 5" id="KW-0472">Membrane</keyword>
<dbReference type="GO" id="GO:0005783">
    <property type="term" value="C:endoplasmic reticulum"/>
    <property type="evidence" value="ECO:0007669"/>
    <property type="project" value="TreeGrafter"/>
</dbReference>
<evidence type="ECO:0000256" key="4">
    <source>
        <dbReference type="ARBA" id="ARBA00023136"/>
    </source>
</evidence>
<dbReference type="GO" id="GO:0005635">
    <property type="term" value="C:nuclear envelope"/>
    <property type="evidence" value="ECO:0007669"/>
    <property type="project" value="TreeGrafter"/>
</dbReference>
<dbReference type="GO" id="GO:0004602">
    <property type="term" value="F:glutathione peroxidase activity"/>
    <property type="evidence" value="ECO:0007669"/>
    <property type="project" value="TreeGrafter"/>
</dbReference>
<evidence type="ECO:0000256" key="2">
    <source>
        <dbReference type="ARBA" id="ARBA00022692"/>
    </source>
</evidence>
<name>A0A7S3GLT2_9EUKA</name>
<dbReference type="Pfam" id="PF01124">
    <property type="entry name" value="MAPEG"/>
    <property type="match status" value="1"/>
</dbReference>
<evidence type="ECO:0000313" key="6">
    <source>
        <dbReference type="EMBL" id="CAE0270550.1"/>
    </source>
</evidence>
<protein>
    <recommendedName>
        <fullName evidence="7">Glutathione transferase</fullName>
    </recommendedName>
</protein>
<sequence length="151" mass="16857">MEVNSTVVIYTAGKITPEFGYVALVGVIMFFVHNVFTLKVAMARKKYGILPPRMIDSETPDEYNRVQRVHLNNTENLPSFFFFLLASGIGFPIPAAVSGLVYVLGRIFGAIGYYKAAKKRSWGSFFHVGEFALVVLTAVFAFFLILDKPAY</sequence>
<dbReference type="PANTHER" id="PTHR10250:SF26">
    <property type="entry name" value="GLUTATHIONE S-TRANSFERASE 3, MITOCHONDRIAL"/>
    <property type="match status" value="1"/>
</dbReference>
<dbReference type="Gene3D" id="1.20.120.550">
    <property type="entry name" value="Membrane associated eicosanoid/glutathione metabolism-like domain"/>
    <property type="match status" value="1"/>
</dbReference>
<dbReference type="GO" id="GO:0016020">
    <property type="term" value="C:membrane"/>
    <property type="evidence" value="ECO:0007669"/>
    <property type="project" value="UniProtKB-SubCell"/>
</dbReference>
<feature type="transmembrane region" description="Helical" evidence="5">
    <location>
        <begin position="125"/>
        <end position="146"/>
    </location>
</feature>
<keyword evidence="3 5" id="KW-1133">Transmembrane helix</keyword>
<dbReference type="SUPFAM" id="SSF161084">
    <property type="entry name" value="MAPEG domain-like"/>
    <property type="match status" value="1"/>
</dbReference>
<keyword evidence="2 5" id="KW-0812">Transmembrane</keyword>
<gene>
    <name evidence="6" type="ORF">PBIL07802_LOCUS32905</name>
</gene>
<proteinExistence type="predicted"/>